<organism evidence="2 3">
    <name type="scientific">Claviceps africana</name>
    <dbReference type="NCBI Taxonomy" id="83212"/>
    <lineage>
        <taxon>Eukaryota</taxon>
        <taxon>Fungi</taxon>
        <taxon>Dikarya</taxon>
        <taxon>Ascomycota</taxon>
        <taxon>Pezizomycotina</taxon>
        <taxon>Sordariomycetes</taxon>
        <taxon>Hypocreomycetidae</taxon>
        <taxon>Hypocreales</taxon>
        <taxon>Clavicipitaceae</taxon>
        <taxon>Claviceps</taxon>
    </lineage>
</organism>
<reference evidence="2" key="1">
    <citation type="journal article" date="2020" name="bioRxiv">
        <title>Whole genome comparisons of ergot fungi reveals the divergence and evolution of species within the genus Claviceps are the result of varying mechanisms driving genome evolution and host range expansion.</title>
        <authorList>
            <person name="Wyka S.A."/>
            <person name="Mondo S.J."/>
            <person name="Liu M."/>
            <person name="Dettman J."/>
            <person name="Nalam V."/>
            <person name="Broders K.D."/>
        </authorList>
    </citation>
    <scope>NUCLEOTIDE SEQUENCE</scope>
    <source>
        <strain evidence="2">CCC 489</strain>
    </source>
</reference>
<dbReference type="Gene3D" id="2.160.20.10">
    <property type="entry name" value="Single-stranded right-handed beta-helix, Pectin lyase-like"/>
    <property type="match status" value="2"/>
</dbReference>
<dbReference type="PANTHER" id="PTHR33928:SF2">
    <property type="entry name" value="PECTATE LYASE SUPERFAMILY PROTEIN DOMAIN-CONTAINING PROTEIN-RELATED"/>
    <property type="match status" value="1"/>
</dbReference>
<dbReference type="PANTHER" id="PTHR33928">
    <property type="entry name" value="POLYGALACTURONASE QRT3"/>
    <property type="match status" value="1"/>
</dbReference>
<dbReference type="InterPro" id="IPR011050">
    <property type="entry name" value="Pectin_lyase_fold/virulence"/>
</dbReference>
<dbReference type="GO" id="GO:0004650">
    <property type="term" value="F:polygalacturonase activity"/>
    <property type="evidence" value="ECO:0007669"/>
    <property type="project" value="InterPro"/>
</dbReference>
<comment type="caution">
    <text evidence="2">The sequence shown here is derived from an EMBL/GenBank/DDBJ whole genome shotgun (WGS) entry which is preliminary data.</text>
</comment>
<dbReference type="AlphaFoldDB" id="A0A8K0NK18"/>
<feature type="domain" description="Rhamnogalacturonase A/B/Epimerase-like pectate lyase" evidence="1">
    <location>
        <begin position="115"/>
        <end position="320"/>
    </location>
</feature>
<evidence type="ECO:0000259" key="1">
    <source>
        <dbReference type="Pfam" id="PF12708"/>
    </source>
</evidence>
<dbReference type="FunFam" id="2.160.20.10:FF:000049">
    <property type="entry name" value="Putative exo-beta-1,3-glucanase"/>
    <property type="match status" value="1"/>
</dbReference>
<dbReference type="OrthoDB" id="1046782at2759"/>
<dbReference type="EMBL" id="SRPY01000147">
    <property type="protein sequence ID" value="KAG5927925.1"/>
    <property type="molecule type" value="Genomic_DNA"/>
</dbReference>
<gene>
    <name evidence="2" type="ORF">E4U42_001567</name>
</gene>
<keyword evidence="3" id="KW-1185">Reference proteome</keyword>
<dbReference type="CDD" id="cd23668">
    <property type="entry name" value="GH55_beta13glucanase-like"/>
    <property type="match status" value="1"/>
</dbReference>
<dbReference type="InterPro" id="IPR039279">
    <property type="entry name" value="QRT3-like"/>
</dbReference>
<evidence type="ECO:0000313" key="3">
    <source>
        <dbReference type="Proteomes" id="UP000811619"/>
    </source>
</evidence>
<sequence>MPVRGKAGVAGVAEESHDTIIHTALSTFAPDGHIHNFRISSTLKLDVADMVRASTVLTALMASVAVARNAKAPQIQNTSFWYPLMDHERNARGYVPDIWNDFEYNVYQVINEKQAKDAREAIQWAIDVDGHWNERKYNWFASQVKVVYFPPGTYQISSQILMRAGTVLMGDPTNPPTIIATKDFRGPPQLIKGLDEIHIRGGRGGYAIALKNLIFDTTNIDANRDFRALDWRVAQGSHMQNVRIVMPPAGNESGHTGVWLGPGTSLSLSDVRIERGWNINFYQNKHGMWIRGGAAVTITASTFDSVGSAVVHTEGSTWIALIDCRSVDSGVTFQTSQRPSLLIENLSKDTNSDIVVWNKNETVLAGGSAHIDQFTYANTYGRRPVYGPTFDGASHRPRALVRNGRYPSIVAPDYRDTILGDFINVMDKKQNGGYHVHGDHRVDEARVLNKILARAARLNKIAYFPWAKYRVDSTLYVPPGTRIVGEAWATILGKGHYFKNESDPKPVVMVGKKGSRGIAHIQDMRITVERPLPGAILLQVNMAGDNPGDVAIWNSHITVGGTAIYEWYLPTRPFDDHCSDPEKECKAAYIGLHLTETSSAYVENTWVWVADDKYEGKAGFNIAAKGGILIQATNGTWLHGVGAEHWWLYQFNFWEARNVFASMLEAETNHDQGAEAKQLAPTPWVPNAKDWNDPDFSWCEEGDGYCRKGLSTFITGGHGIRHYASAAWDFFRGAGQNPCDVKNPDPYTCINIMHWIDKMPCDFQMFGICSKSSANALRLANGTMVPSRPDFVGGWANGGASLGVFKHEQDDE</sequence>
<dbReference type="Pfam" id="PF12708">
    <property type="entry name" value="Pect-lyase_RHGA_epim"/>
    <property type="match status" value="1"/>
</dbReference>
<name>A0A8K0NK18_9HYPO</name>
<proteinExistence type="predicted"/>
<accession>A0A8K0NK18</accession>
<dbReference type="InterPro" id="IPR024535">
    <property type="entry name" value="RHGA/B-epi-like_pectate_lyase"/>
</dbReference>
<evidence type="ECO:0000313" key="2">
    <source>
        <dbReference type="EMBL" id="KAG5927925.1"/>
    </source>
</evidence>
<dbReference type="Proteomes" id="UP000811619">
    <property type="component" value="Unassembled WGS sequence"/>
</dbReference>
<protein>
    <recommendedName>
        <fullName evidence="1">Rhamnogalacturonase A/B/Epimerase-like pectate lyase domain-containing protein</fullName>
    </recommendedName>
</protein>
<dbReference type="SUPFAM" id="SSF51126">
    <property type="entry name" value="Pectin lyase-like"/>
    <property type="match status" value="2"/>
</dbReference>
<dbReference type="InterPro" id="IPR012334">
    <property type="entry name" value="Pectin_lyas_fold"/>
</dbReference>